<reference evidence="1 2" key="1">
    <citation type="journal article" date="2018" name="Nat. Biotechnol.">
        <title>A standardized bacterial taxonomy based on genome phylogeny substantially revises the tree of life.</title>
        <authorList>
            <person name="Parks D.H."/>
            <person name="Chuvochina M."/>
            <person name="Waite D.W."/>
            <person name="Rinke C."/>
            <person name="Skarshewski A."/>
            <person name="Chaumeil P.A."/>
            <person name="Hugenholtz P."/>
        </authorList>
    </citation>
    <scope>NUCLEOTIDE SEQUENCE [LARGE SCALE GENOMIC DNA]</scope>
    <source>
        <strain evidence="1">UBA11978</strain>
    </source>
</reference>
<accession>A0A350P8N2</accession>
<dbReference type="AlphaFoldDB" id="A0A350P8N2"/>
<organism evidence="1 2">
    <name type="scientific">Alteromonas australica</name>
    <dbReference type="NCBI Taxonomy" id="589873"/>
    <lineage>
        <taxon>Bacteria</taxon>
        <taxon>Pseudomonadati</taxon>
        <taxon>Pseudomonadota</taxon>
        <taxon>Gammaproteobacteria</taxon>
        <taxon>Alteromonadales</taxon>
        <taxon>Alteromonadaceae</taxon>
        <taxon>Alteromonas/Salinimonas group</taxon>
        <taxon>Alteromonas</taxon>
    </lineage>
</organism>
<gene>
    <name evidence="1" type="ORF">DCW74_18180</name>
</gene>
<evidence type="ECO:0000313" key="1">
    <source>
        <dbReference type="EMBL" id="HAW77649.1"/>
    </source>
</evidence>
<dbReference type="EMBL" id="DNAN01000632">
    <property type="protein sequence ID" value="HAW77649.1"/>
    <property type="molecule type" value="Genomic_DNA"/>
</dbReference>
<sequence length="142" mass="15827">MVNRETNELLDDIMLDNIASMSKEQLKGELNGKVSDLDAIIKRVSAWGTSQKKQASLSVLQAARKGMESQRERYKKSTIREKLAKSGIDAKGMLIQLLAQGKLPENLTLAFRDGEEFTDNDAEKILDDLVNMGVVKLDDTED</sequence>
<proteinExistence type="predicted"/>
<evidence type="ECO:0000313" key="2">
    <source>
        <dbReference type="Proteomes" id="UP000263517"/>
    </source>
</evidence>
<protein>
    <submittedName>
        <fullName evidence="1">Uncharacterized protein</fullName>
    </submittedName>
</protein>
<dbReference type="RefSeq" id="WP_272969848.1">
    <property type="nucleotide sequence ID" value="NZ_CALBIY010000073.1"/>
</dbReference>
<dbReference type="Proteomes" id="UP000263517">
    <property type="component" value="Unassembled WGS sequence"/>
</dbReference>
<comment type="caution">
    <text evidence="1">The sequence shown here is derived from an EMBL/GenBank/DDBJ whole genome shotgun (WGS) entry which is preliminary data.</text>
</comment>
<name>A0A350P8N2_9ALTE</name>